<dbReference type="EMBL" id="JALNTZ010000008">
    <property type="protein sequence ID" value="KAJ3642811.1"/>
    <property type="molecule type" value="Genomic_DNA"/>
</dbReference>
<feature type="compositionally biased region" description="Basic and acidic residues" evidence="4">
    <location>
        <begin position="106"/>
        <end position="122"/>
    </location>
</feature>
<evidence type="ECO:0000256" key="4">
    <source>
        <dbReference type="SAM" id="MobiDB-lite"/>
    </source>
</evidence>
<feature type="compositionally biased region" description="Basic residues" evidence="4">
    <location>
        <begin position="644"/>
        <end position="657"/>
    </location>
</feature>
<evidence type="ECO:0000259" key="5">
    <source>
        <dbReference type="Pfam" id="PF15309"/>
    </source>
</evidence>
<dbReference type="GO" id="GO:0005829">
    <property type="term" value="C:cytosol"/>
    <property type="evidence" value="ECO:0007669"/>
    <property type="project" value="TreeGrafter"/>
</dbReference>
<dbReference type="Pfam" id="PF15309">
    <property type="entry name" value="ALMS_motif"/>
    <property type="match status" value="1"/>
</dbReference>
<evidence type="ECO:0000256" key="1">
    <source>
        <dbReference type="ARBA" id="ARBA00004300"/>
    </source>
</evidence>
<dbReference type="AlphaFoldDB" id="A0AA38HSC9"/>
<dbReference type="GO" id="GO:0046599">
    <property type="term" value="P:regulation of centriole replication"/>
    <property type="evidence" value="ECO:0007669"/>
    <property type="project" value="TreeGrafter"/>
</dbReference>
<evidence type="ECO:0000256" key="3">
    <source>
        <dbReference type="ARBA" id="ARBA00023212"/>
    </source>
</evidence>
<dbReference type="InterPro" id="IPR029299">
    <property type="entry name" value="ALMS_motif"/>
</dbReference>
<feature type="domain" description="ALMS motif" evidence="5">
    <location>
        <begin position="669"/>
        <end position="780"/>
    </location>
</feature>
<dbReference type="GO" id="GO:0008017">
    <property type="term" value="F:microtubule binding"/>
    <property type="evidence" value="ECO:0007669"/>
    <property type="project" value="TreeGrafter"/>
</dbReference>
<accession>A0AA38HSC9</accession>
<dbReference type="PANTHER" id="PTHR21553:SF24">
    <property type="entry name" value="(E2-INDEPENDENT) E3 UBIQUITIN-CONJUGATING ENZYME FATS"/>
    <property type="match status" value="1"/>
</dbReference>
<organism evidence="6 7">
    <name type="scientific">Zophobas morio</name>
    <dbReference type="NCBI Taxonomy" id="2755281"/>
    <lineage>
        <taxon>Eukaryota</taxon>
        <taxon>Metazoa</taxon>
        <taxon>Ecdysozoa</taxon>
        <taxon>Arthropoda</taxon>
        <taxon>Hexapoda</taxon>
        <taxon>Insecta</taxon>
        <taxon>Pterygota</taxon>
        <taxon>Neoptera</taxon>
        <taxon>Endopterygota</taxon>
        <taxon>Coleoptera</taxon>
        <taxon>Polyphaga</taxon>
        <taxon>Cucujiformia</taxon>
        <taxon>Tenebrionidae</taxon>
        <taxon>Zophobas</taxon>
    </lineage>
</organism>
<comment type="subcellular location">
    <subcellularLocation>
        <location evidence="1">Cytoplasm</location>
        <location evidence="1">Cytoskeleton</location>
        <location evidence="1">Microtubule organizing center</location>
        <location evidence="1">Centrosome</location>
    </subcellularLocation>
</comment>
<keyword evidence="3" id="KW-0206">Cytoskeleton</keyword>
<evidence type="ECO:0000256" key="2">
    <source>
        <dbReference type="ARBA" id="ARBA00022490"/>
    </source>
</evidence>
<reference evidence="6" key="1">
    <citation type="journal article" date="2023" name="G3 (Bethesda)">
        <title>Whole genome assemblies of Zophobas morio and Tenebrio molitor.</title>
        <authorList>
            <person name="Kaur S."/>
            <person name="Stinson S.A."/>
            <person name="diCenzo G.C."/>
        </authorList>
    </citation>
    <scope>NUCLEOTIDE SEQUENCE</scope>
    <source>
        <strain evidence="6">QUZm001</strain>
    </source>
</reference>
<name>A0AA38HSC9_9CUCU</name>
<keyword evidence="2" id="KW-0963">Cytoplasm</keyword>
<dbReference type="GO" id="GO:0005813">
    <property type="term" value="C:centrosome"/>
    <property type="evidence" value="ECO:0007669"/>
    <property type="project" value="UniProtKB-SubCell"/>
</dbReference>
<feature type="region of interest" description="Disordered" evidence="4">
    <location>
        <begin position="495"/>
        <end position="520"/>
    </location>
</feature>
<protein>
    <recommendedName>
        <fullName evidence="5">ALMS motif domain-containing protein</fullName>
    </recommendedName>
</protein>
<proteinExistence type="predicted"/>
<feature type="region of interest" description="Disordered" evidence="4">
    <location>
        <begin position="644"/>
        <end position="671"/>
    </location>
</feature>
<dbReference type="GO" id="GO:0005814">
    <property type="term" value="C:centriole"/>
    <property type="evidence" value="ECO:0007669"/>
    <property type="project" value="TreeGrafter"/>
</dbReference>
<sequence>MPKDELATKKRYVKKIVDKIVNTKYSEDSTTSSELFVPKRQPNKDGVPKFSIKTFTDEFVPGFERNKRWILTATHQNGDPSVLGTIDSKTSLEKQQNQSSGSYHSWKNDKTESEKLLEEKQRGQGDQLVKFAMKERQHQIAWINDEISHLIKLKGLLEKKSQKTTTVYMVSDCDCLSGNAASGSRGPSPRNYVIETEVSTSSSSGPVDYNLYDKDGNRKNYRVRETSAQANLNFNRKVVRDIEVVSDDKTTSIKVGAKKLEGKDIGGFKPKPPTLIGFGKYDTFPRSKAEEESCWPCGRVRSAKAPNMYSFNVPLTNETNFAEKIQEIINKYTQGKPPNRYDHQCKFRNVLENTRTTPTPPVAPELKPKPEDKIPPMCKCCKCKHQLSPASDEQFVAEITLKPPEPEKKASSSSHCTCCKCKKRTDEIRVPPKTRDAACNCSCKVQGVESTQCQTDCVCCNKEMQTDYKCQTEECTCCNKEMQTDDDVNKERMRMSDLESTKSTSQSGTSSTSSTSGTMSSSAQSVQTCLCCKRKNVTEKHLYSLRKKLSEEVYPLCRPCYRQNRMGAYPPIHQIVTTIVPMSAIVTECSDYCKYCKCKLKSTCNNRNGIAYMLTFDETLREKKKKHKKPHLEEIKIKIPVSYKKKRKDKENKRKKARLTDDSEEAGSTLQEYLRQNRPDFVEEAEERRQTVNESKALREEMSDYKKLMFLKKCQEECERRAKRLFSGKEMKEITKRNYKKCPEVQQRLNDNRERQLRQANRLMADTFNRKLRENVLKGKRNLSTNTKVINM</sequence>
<comment type="caution">
    <text evidence="6">The sequence shown here is derived from an EMBL/GenBank/DDBJ whole genome shotgun (WGS) entry which is preliminary data.</text>
</comment>
<evidence type="ECO:0000313" key="7">
    <source>
        <dbReference type="Proteomes" id="UP001168821"/>
    </source>
</evidence>
<dbReference type="Proteomes" id="UP001168821">
    <property type="component" value="Unassembled WGS sequence"/>
</dbReference>
<dbReference type="PANTHER" id="PTHR21553">
    <property type="entry name" value="ALMS1-RELATED"/>
    <property type="match status" value="1"/>
</dbReference>
<feature type="compositionally biased region" description="Low complexity" evidence="4">
    <location>
        <begin position="501"/>
        <end position="520"/>
    </location>
</feature>
<evidence type="ECO:0000313" key="6">
    <source>
        <dbReference type="EMBL" id="KAJ3642811.1"/>
    </source>
</evidence>
<feature type="compositionally biased region" description="Polar residues" evidence="4">
    <location>
        <begin position="91"/>
        <end position="105"/>
    </location>
</feature>
<feature type="region of interest" description="Disordered" evidence="4">
    <location>
        <begin position="91"/>
        <end position="122"/>
    </location>
</feature>
<gene>
    <name evidence="6" type="ORF">Zmor_025564</name>
</gene>
<keyword evidence="7" id="KW-1185">Reference proteome</keyword>